<protein>
    <submittedName>
        <fullName evidence="1">Uncharacterized protein</fullName>
    </submittedName>
</protein>
<dbReference type="AlphaFoldDB" id="A0A0E9QKT8"/>
<sequence length="48" mass="5780">MKENIKTRMQRAKYNTFQLQIYLEWAYCIVKRTPKCGAIKMNTSGREH</sequence>
<evidence type="ECO:0000313" key="1">
    <source>
        <dbReference type="EMBL" id="JAH17127.1"/>
    </source>
</evidence>
<proteinExistence type="predicted"/>
<organism evidence="1">
    <name type="scientific">Anguilla anguilla</name>
    <name type="common">European freshwater eel</name>
    <name type="synonym">Muraena anguilla</name>
    <dbReference type="NCBI Taxonomy" id="7936"/>
    <lineage>
        <taxon>Eukaryota</taxon>
        <taxon>Metazoa</taxon>
        <taxon>Chordata</taxon>
        <taxon>Craniata</taxon>
        <taxon>Vertebrata</taxon>
        <taxon>Euteleostomi</taxon>
        <taxon>Actinopterygii</taxon>
        <taxon>Neopterygii</taxon>
        <taxon>Teleostei</taxon>
        <taxon>Anguilliformes</taxon>
        <taxon>Anguillidae</taxon>
        <taxon>Anguilla</taxon>
    </lineage>
</organism>
<accession>A0A0E9QKT8</accession>
<reference evidence="1" key="1">
    <citation type="submission" date="2014-11" db="EMBL/GenBank/DDBJ databases">
        <authorList>
            <person name="Amaro Gonzalez C."/>
        </authorList>
    </citation>
    <scope>NUCLEOTIDE SEQUENCE</scope>
</reference>
<name>A0A0E9QKT8_ANGAN</name>
<reference evidence="1" key="2">
    <citation type="journal article" date="2015" name="Fish Shellfish Immunol.">
        <title>Early steps in the European eel (Anguilla anguilla)-Vibrio vulnificus interaction in the gills: Role of the RtxA13 toxin.</title>
        <authorList>
            <person name="Callol A."/>
            <person name="Pajuelo D."/>
            <person name="Ebbesson L."/>
            <person name="Teles M."/>
            <person name="MacKenzie S."/>
            <person name="Amaro C."/>
        </authorList>
    </citation>
    <scope>NUCLEOTIDE SEQUENCE</scope>
</reference>
<dbReference type="EMBL" id="GBXM01091450">
    <property type="protein sequence ID" value="JAH17127.1"/>
    <property type="molecule type" value="Transcribed_RNA"/>
</dbReference>